<evidence type="ECO:0000313" key="1">
    <source>
        <dbReference type="EMBL" id="AMR77678.1"/>
    </source>
</evidence>
<dbReference type="RefSeq" id="WP_062798360.1">
    <property type="nucleotide sequence ID" value="NZ_CP014844.1"/>
</dbReference>
<accession>A0A142JHW6</accession>
<dbReference type="KEGG" id="cnan:A2G96_07985"/>
<evidence type="ECO:0000313" key="2">
    <source>
        <dbReference type="Proteomes" id="UP000075238"/>
    </source>
</evidence>
<keyword evidence="2" id="KW-1185">Reference proteome</keyword>
<name>A0A142JHW6_9BURK</name>
<proteinExistence type="predicted"/>
<dbReference type="STRING" id="1796606.A2G96_07985"/>
<dbReference type="OrthoDB" id="8810677at2"/>
<dbReference type="EMBL" id="CP014844">
    <property type="protein sequence ID" value="AMR77678.1"/>
    <property type="molecule type" value="Genomic_DNA"/>
</dbReference>
<dbReference type="AlphaFoldDB" id="A0A142JHW6"/>
<organism evidence="1 2">
    <name type="scientific">Cupriavidus nantongensis</name>
    <dbReference type="NCBI Taxonomy" id="1796606"/>
    <lineage>
        <taxon>Bacteria</taxon>
        <taxon>Pseudomonadati</taxon>
        <taxon>Pseudomonadota</taxon>
        <taxon>Betaproteobacteria</taxon>
        <taxon>Burkholderiales</taxon>
        <taxon>Burkholderiaceae</taxon>
        <taxon>Cupriavidus</taxon>
    </lineage>
</organism>
<protein>
    <submittedName>
        <fullName evidence="1">Uncharacterized protein</fullName>
    </submittedName>
</protein>
<reference evidence="1 2" key="1">
    <citation type="submission" date="2016-03" db="EMBL/GenBank/DDBJ databases">
        <title>Complete genome sequence of a novel chlorpyrifos degrading bacterium, Cupriavidus nantongensis sp. X1.</title>
        <authorList>
            <person name="Fang L."/>
        </authorList>
    </citation>
    <scope>NUCLEOTIDE SEQUENCE [LARGE SCALE GENOMIC DNA]</scope>
    <source>
        <strain evidence="1 2">X1</strain>
    </source>
</reference>
<sequence>MSTFYEEMAALAQELLAEFGKPLTLRRVVTGDYDPDSGTVPEAPVEYPGTGALFDYESVGSGQTWIPSTLIEVGDKQCLLSPTGMPLPATGDKLVDGADVWQVQNVKAVNPAGTPVLYELQLRR</sequence>
<dbReference type="Proteomes" id="UP000075238">
    <property type="component" value="Chromosome 1"/>
</dbReference>
<gene>
    <name evidence="1" type="ORF">A2G96_07985</name>
</gene>